<dbReference type="Gramene" id="C.cajan_21732.t">
    <property type="protein sequence ID" value="C.cajan_21732.t"/>
    <property type="gene ID" value="C.cajan_21732"/>
</dbReference>
<evidence type="ECO:0008006" key="3">
    <source>
        <dbReference type="Google" id="ProtNLM"/>
    </source>
</evidence>
<protein>
    <recommendedName>
        <fullName evidence="3">Retrovirus-related Pol polyprotein from transposon TNT 1-94</fullName>
    </recommendedName>
</protein>
<evidence type="ECO:0000313" key="1">
    <source>
        <dbReference type="EMBL" id="KYP68734.1"/>
    </source>
</evidence>
<organism evidence="1 2">
    <name type="scientific">Cajanus cajan</name>
    <name type="common">Pigeon pea</name>
    <name type="synonym">Cajanus indicus</name>
    <dbReference type="NCBI Taxonomy" id="3821"/>
    <lineage>
        <taxon>Eukaryota</taxon>
        <taxon>Viridiplantae</taxon>
        <taxon>Streptophyta</taxon>
        <taxon>Embryophyta</taxon>
        <taxon>Tracheophyta</taxon>
        <taxon>Spermatophyta</taxon>
        <taxon>Magnoliopsida</taxon>
        <taxon>eudicotyledons</taxon>
        <taxon>Gunneridae</taxon>
        <taxon>Pentapetalae</taxon>
        <taxon>rosids</taxon>
        <taxon>fabids</taxon>
        <taxon>Fabales</taxon>
        <taxon>Fabaceae</taxon>
        <taxon>Papilionoideae</taxon>
        <taxon>50 kb inversion clade</taxon>
        <taxon>NPAAA clade</taxon>
        <taxon>indigoferoid/millettioid clade</taxon>
        <taxon>Phaseoleae</taxon>
        <taxon>Cajanus</taxon>
    </lineage>
</organism>
<dbReference type="Proteomes" id="UP000075243">
    <property type="component" value="Chromosome 4"/>
</dbReference>
<evidence type="ECO:0000313" key="2">
    <source>
        <dbReference type="Proteomes" id="UP000075243"/>
    </source>
</evidence>
<accession>A0A151TNU2</accession>
<reference evidence="1 2" key="1">
    <citation type="journal article" date="2012" name="Nat. Biotechnol.">
        <title>Draft genome sequence of pigeonpea (Cajanus cajan), an orphan legume crop of resource-poor farmers.</title>
        <authorList>
            <person name="Varshney R.K."/>
            <person name="Chen W."/>
            <person name="Li Y."/>
            <person name="Bharti A.K."/>
            <person name="Saxena R.K."/>
            <person name="Schlueter J.A."/>
            <person name="Donoghue M.T."/>
            <person name="Azam S."/>
            <person name="Fan G."/>
            <person name="Whaley A.M."/>
            <person name="Farmer A.D."/>
            <person name="Sheridan J."/>
            <person name="Iwata A."/>
            <person name="Tuteja R."/>
            <person name="Penmetsa R.V."/>
            <person name="Wu W."/>
            <person name="Upadhyaya H.D."/>
            <person name="Yang S.P."/>
            <person name="Shah T."/>
            <person name="Saxena K.B."/>
            <person name="Michael T."/>
            <person name="McCombie W.R."/>
            <person name="Yang B."/>
            <person name="Zhang G."/>
            <person name="Yang H."/>
            <person name="Wang J."/>
            <person name="Spillane C."/>
            <person name="Cook D.R."/>
            <person name="May G.D."/>
            <person name="Xu X."/>
            <person name="Jackson S.A."/>
        </authorList>
    </citation>
    <scope>NUCLEOTIDE SEQUENCE [LARGE SCALE GENOMIC DNA]</scope>
    <source>
        <strain evidence="2">cv. Asha</strain>
    </source>
</reference>
<proteinExistence type="predicted"/>
<dbReference type="PANTHER" id="PTHR47592">
    <property type="entry name" value="PBF68 PROTEIN"/>
    <property type="match status" value="1"/>
</dbReference>
<keyword evidence="2" id="KW-1185">Reference proteome</keyword>
<dbReference type="PANTHER" id="PTHR47592:SF27">
    <property type="entry name" value="OS08G0421700 PROTEIN"/>
    <property type="match status" value="1"/>
</dbReference>
<gene>
    <name evidence="1" type="ORF">KK1_022375</name>
</gene>
<name>A0A151TNU2_CAJCA</name>
<dbReference type="EMBL" id="CM003606">
    <property type="protein sequence ID" value="KYP68734.1"/>
    <property type="molecule type" value="Genomic_DNA"/>
</dbReference>
<sequence length="163" mass="18511">MYRVVFALTTPKPDSKAITKQIEDWNQANKVSCHTLLSAFLQGKQGYLLTSRNTLALSDVLHVPTIRVNLIFVALLSNVRVKVFFEFDKIVMTKNNVFMGKGYCDHGLFVLNLSRATNESISMYMIDLYGMRHAILGHTKSFYIIKLQSLGLINLHDKNISKV</sequence>
<dbReference type="AlphaFoldDB" id="A0A151TNU2"/>